<accession>A0A5S9N0N8</accession>
<dbReference type="Proteomes" id="UP000441399">
    <property type="component" value="Unassembled WGS sequence"/>
</dbReference>
<dbReference type="AlphaFoldDB" id="A0A5S9N0N8"/>
<proteinExistence type="predicted"/>
<keyword evidence="2" id="KW-1185">Reference proteome</keyword>
<evidence type="ECO:0000313" key="1">
    <source>
        <dbReference type="EMBL" id="CAA0083036.1"/>
    </source>
</evidence>
<name>A0A5S9N0N8_9GAMM</name>
<sequence>MFLLSDVKLQAIYWQANVFYRMLLGAGDPIRIFDTVGVVIGSIAYNTHLYSETVDAYV</sequence>
<organism evidence="1 2">
    <name type="scientific">BD1-7 clade bacterium</name>
    <dbReference type="NCBI Taxonomy" id="2029982"/>
    <lineage>
        <taxon>Bacteria</taxon>
        <taxon>Pseudomonadati</taxon>
        <taxon>Pseudomonadota</taxon>
        <taxon>Gammaproteobacteria</taxon>
        <taxon>Cellvibrionales</taxon>
        <taxon>Spongiibacteraceae</taxon>
        <taxon>BD1-7 clade</taxon>
    </lineage>
</organism>
<protein>
    <submittedName>
        <fullName evidence="1">Uncharacterized protein</fullName>
    </submittedName>
</protein>
<reference evidence="1 2" key="1">
    <citation type="submission" date="2019-11" db="EMBL/GenBank/DDBJ databases">
        <authorList>
            <person name="Holert J."/>
        </authorList>
    </citation>
    <scope>NUCLEOTIDE SEQUENCE [LARGE SCALE GENOMIC DNA]</scope>
    <source>
        <strain evidence="1">SB11_3</strain>
    </source>
</reference>
<evidence type="ECO:0000313" key="2">
    <source>
        <dbReference type="Proteomes" id="UP000441399"/>
    </source>
</evidence>
<gene>
    <name evidence="1" type="ORF">OPDIPICF_00485</name>
</gene>
<dbReference type="EMBL" id="CACSIO010000001">
    <property type="protein sequence ID" value="CAA0083036.1"/>
    <property type="molecule type" value="Genomic_DNA"/>
</dbReference>